<dbReference type="GO" id="GO:0034587">
    <property type="term" value="P:piRNA processing"/>
    <property type="evidence" value="ECO:0007669"/>
    <property type="project" value="UniProtKB-ARBA"/>
</dbReference>
<sequence>DLTQESHLVGDGESTAAVEGVMKGEEEMGMAVIEETAEVVEGAVGVVVIEETEEPMEAGVAVVLIKESESRHTKFCLYTYPSLYVYIKGLRNSLGGSSYQAALRRVINEVFSPNNGQYRKAPCGIMLPLGEVLRGFRVKSNMFSLNKSPSTKLYQVPVHVHLYKEDPSNREKKVLGVNLAIEGDMELNRMIIAKVWSSSSELKNIPYAYDGRSLLYVVKPLNKELIKEVDHPNRRAGKCPVLVKLTFSSAVIASEGQAMSVIIRGCINSLAMASRSSGDPKLVMSGYSVLRQDFSDYMRIPGGFYALLGYSSSLRPFELGHALCVDSVVSAAVKPGPLLDYMLLVANARTPEEFLRNRLRYWDRLLEAVKGLSFETRHLGYSRKYKIKTLSHSTSANHEFKWDSPHGARTGNVVTYFKEMYRISLKFPDVNCLQVGTESKPRMFPPEVCFVIPGQTRKRLSSEQTAAIQRKAVVPAAERYNRIQEGCDLFIESIEKNPMSKLLKLTMDTEPLAPSEVGIIPAPVLQFYGEVVDPKLDGKWRASKFVVPSRSRLWCVANMDHFFPDTQNFARGFRSGLIGHGLVVSEPLVIEIDRGESADAFLKRVCNAFRERPDMLFFIIPETKERGASERASSTDLRKKIKLMEFEKKVVTQCCKSSTLKRTSGMLFTNLALKFNAKLGGTSHFAGVKTSSRGQPAVERPWFLRDGHTMLIGIDVTHPSGTGSSETVSSVAAIVGSINETNTIYASHIFTQYKNKAELLSEEGIHDALDKLLPAYASQHNKQFPRRIIIFRDGVSDSQFEQVVDQELQHFRKALSTHYARELPKLALISIQKRNRVRLFMEDGGNRVIGNPVPGLLINDLLPRPDIHNFFLNSHVALQGTSKPVHYALLCDEIGLSSDLLRLFVYTECYNFPRSTTAISHPSATRLAHLAAFRGQELNDPKKPEVLENYIRNSKIPSYMFFV</sequence>
<protein>
    <submittedName>
        <fullName evidence="4">Uncharacterized protein</fullName>
    </submittedName>
</protein>
<evidence type="ECO:0000256" key="1">
    <source>
        <dbReference type="RuleBase" id="RU361178"/>
    </source>
</evidence>
<organism evidence="4 5">
    <name type="scientific">Zophobas morio</name>
    <dbReference type="NCBI Taxonomy" id="2755281"/>
    <lineage>
        <taxon>Eukaryota</taxon>
        <taxon>Metazoa</taxon>
        <taxon>Ecdysozoa</taxon>
        <taxon>Arthropoda</taxon>
        <taxon>Hexapoda</taxon>
        <taxon>Insecta</taxon>
        <taxon>Pterygota</taxon>
        <taxon>Neoptera</taxon>
        <taxon>Endopterygota</taxon>
        <taxon>Coleoptera</taxon>
        <taxon>Polyphaga</taxon>
        <taxon>Cucujiformia</taxon>
        <taxon>Tenebrionidae</taxon>
        <taxon>Zophobas</taxon>
    </lineage>
</organism>
<dbReference type="InterPro" id="IPR003100">
    <property type="entry name" value="PAZ_dom"/>
</dbReference>
<feature type="domain" description="PAZ" evidence="2">
    <location>
        <begin position="337"/>
        <end position="453"/>
    </location>
</feature>
<dbReference type="Proteomes" id="UP001168821">
    <property type="component" value="Unassembled WGS sequence"/>
</dbReference>
<dbReference type="Pfam" id="PF02171">
    <property type="entry name" value="Piwi"/>
    <property type="match status" value="1"/>
</dbReference>
<dbReference type="Gene3D" id="2.170.260.10">
    <property type="entry name" value="paz domain"/>
    <property type="match status" value="1"/>
</dbReference>
<evidence type="ECO:0000259" key="3">
    <source>
        <dbReference type="PROSITE" id="PS50822"/>
    </source>
</evidence>
<comment type="similarity">
    <text evidence="1">Belongs to the argonaute family.</text>
</comment>
<dbReference type="GO" id="GO:0003723">
    <property type="term" value="F:RNA binding"/>
    <property type="evidence" value="ECO:0007669"/>
    <property type="project" value="InterPro"/>
</dbReference>
<evidence type="ECO:0000259" key="2">
    <source>
        <dbReference type="PROSITE" id="PS50821"/>
    </source>
</evidence>
<accession>A0AA38HI36</accession>
<name>A0AA38HI36_9CUCU</name>
<dbReference type="Gene3D" id="3.40.50.2300">
    <property type="match status" value="1"/>
</dbReference>
<dbReference type="Pfam" id="PF02170">
    <property type="entry name" value="PAZ"/>
    <property type="match status" value="1"/>
</dbReference>
<gene>
    <name evidence="4" type="ORF">Zmor_011879</name>
</gene>
<feature type="domain" description="Piwi" evidence="3">
    <location>
        <begin position="615"/>
        <end position="940"/>
    </location>
</feature>
<dbReference type="PROSITE" id="PS50821">
    <property type="entry name" value="PAZ"/>
    <property type="match status" value="1"/>
</dbReference>
<proteinExistence type="inferred from homology"/>
<evidence type="ECO:0000313" key="4">
    <source>
        <dbReference type="EMBL" id="KAJ3616489.1"/>
    </source>
</evidence>
<dbReference type="InterPro" id="IPR003165">
    <property type="entry name" value="Piwi"/>
</dbReference>
<dbReference type="InterPro" id="IPR012337">
    <property type="entry name" value="RNaseH-like_sf"/>
</dbReference>
<dbReference type="SMART" id="SM00950">
    <property type="entry name" value="Piwi"/>
    <property type="match status" value="1"/>
</dbReference>
<evidence type="ECO:0000313" key="5">
    <source>
        <dbReference type="Proteomes" id="UP001168821"/>
    </source>
</evidence>
<comment type="caution">
    <text evidence="4">The sequence shown here is derived from an EMBL/GenBank/DDBJ whole genome shotgun (WGS) entry which is preliminary data.</text>
</comment>
<dbReference type="PROSITE" id="PS50822">
    <property type="entry name" value="PIWI"/>
    <property type="match status" value="1"/>
</dbReference>
<dbReference type="Gene3D" id="3.30.420.10">
    <property type="entry name" value="Ribonuclease H-like superfamily/Ribonuclease H"/>
    <property type="match status" value="1"/>
</dbReference>
<dbReference type="SMART" id="SM00949">
    <property type="entry name" value="PAZ"/>
    <property type="match status" value="1"/>
</dbReference>
<dbReference type="InterPro" id="IPR036397">
    <property type="entry name" value="RNaseH_sf"/>
</dbReference>
<dbReference type="EMBL" id="JALNTZ010003413">
    <property type="protein sequence ID" value="KAJ3616489.1"/>
    <property type="molecule type" value="Genomic_DNA"/>
</dbReference>
<reference evidence="4" key="1">
    <citation type="journal article" date="2023" name="G3 (Bethesda)">
        <title>Whole genome assemblies of Zophobas morio and Tenebrio molitor.</title>
        <authorList>
            <person name="Kaur S."/>
            <person name="Stinson S.A."/>
            <person name="diCenzo G.C."/>
        </authorList>
    </citation>
    <scope>NUCLEOTIDE SEQUENCE</scope>
    <source>
        <strain evidence="4">QUZm001</strain>
    </source>
</reference>
<dbReference type="SUPFAM" id="SSF101690">
    <property type="entry name" value="PAZ domain"/>
    <property type="match status" value="1"/>
</dbReference>
<feature type="non-terminal residue" evidence="4">
    <location>
        <position position="963"/>
    </location>
</feature>
<dbReference type="AlphaFoldDB" id="A0AA38HI36"/>
<dbReference type="InterPro" id="IPR036085">
    <property type="entry name" value="PAZ_dom_sf"/>
</dbReference>
<keyword evidence="5" id="KW-1185">Reference proteome</keyword>
<dbReference type="SUPFAM" id="SSF53098">
    <property type="entry name" value="Ribonuclease H-like"/>
    <property type="match status" value="1"/>
</dbReference>
<dbReference type="PANTHER" id="PTHR22891">
    <property type="entry name" value="EUKARYOTIC TRANSLATION INITIATION FACTOR 2C"/>
    <property type="match status" value="1"/>
</dbReference>
<dbReference type="CDD" id="cd02846">
    <property type="entry name" value="PAZ_argonaute_like"/>
    <property type="match status" value="1"/>
</dbReference>